<dbReference type="SUPFAM" id="SSF49363">
    <property type="entry name" value="Purple acid phosphatase, N-terminal domain"/>
    <property type="match status" value="1"/>
</dbReference>
<feature type="domain" description="Purple acid phosphatase C-terminal" evidence="10">
    <location>
        <begin position="605"/>
        <end position="664"/>
    </location>
</feature>
<evidence type="ECO:0000256" key="4">
    <source>
        <dbReference type="ARBA" id="ARBA00022525"/>
    </source>
</evidence>
<evidence type="ECO:0000256" key="8">
    <source>
        <dbReference type="SAM" id="MobiDB-lite"/>
    </source>
</evidence>
<name>A0A2K3D861_CHLRE</name>
<evidence type="ECO:0000256" key="3">
    <source>
        <dbReference type="ARBA" id="ARBA00011738"/>
    </source>
</evidence>
<keyword evidence="5 7" id="KW-0732">Signal</keyword>
<dbReference type="EC" id="3.1.3.2" evidence="7"/>
<dbReference type="OrthoDB" id="45007at2759"/>
<feature type="domain" description="Calcineurin-like phosphoesterase" evidence="9">
    <location>
        <begin position="404"/>
        <end position="583"/>
    </location>
</feature>
<evidence type="ECO:0000313" key="14">
    <source>
        <dbReference type="Proteomes" id="UP000006906"/>
    </source>
</evidence>
<dbReference type="InterPro" id="IPR025733">
    <property type="entry name" value="PAPs_C"/>
</dbReference>
<feature type="chain" id="PRO_5014207641" description="Purple acid phosphatase" evidence="7">
    <location>
        <begin position="29"/>
        <end position="691"/>
    </location>
</feature>
<dbReference type="AlphaFoldDB" id="A0A2K3D861"/>
<dbReference type="Gene3D" id="3.60.21.10">
    <property type="match status" value="1"/>
</dbReference>
<dbReference type="GO" id="GO:0005576">
    <property type="term" value="C:extracellular region"/>
    <property type="evidence" value="ECO:0007669"/>
    <property type="project" value="UniProtKB-SubCell"/>
</dbReference>
<evidence type="ECO:0000259" key="9">
    <source>
        <dbReference type="Pfam" id="PF00149"/>
    </source>
</evidence>
<dbReference type="GO" id="GO:0046872">
    <property type="term" value="F:metal ion binding"/>
    <property type="evidence" value="ECO:0007669"/>
    <property type="project" value="InterPro"/>
</dbReference>
<dbReference type="KEGG" id="cre:CHLRE_11g468500v5"/>
<dbReference type="EMBL" id="CM008972">
    <property type="protein sequence ID" value="PNW76719.1"/>
    <property type="molecule type" value="Genomic_DNA"/>
</dbReference>
<feature type="domain" description="Purple acid phosphatase N-terminal" evidence="11">
    <location>
        <begin position="208"/>
        <end position="342"/>
    </location>
</feature>
<dbReference type="STRING" id="3055.A0A2K3D861"/>
<dbReference type="Pfam" id="PF17808">
    <property type="entry name" value="fn3_PAP"/>
    <property type="match status" value="1"/>
</dbReference>
<dbReference type="Gramene" id="PNW76719">
    <property type="protein sequence ID" value="PNW76719"/>
    <property type="gene ID" value="CHLRE_11g468500v5"/>
</dbReference>
<organism evidence="13 14">
    <name type="scientific">Chlamydomonas reinhardtii</name>
    <name type="common">Chlamydomonas smithii</name>
    <dbReference type="NCBI Taxonomy" id="3055"/>
    <lineage>
        <taxon>Eukaryota</taxon>
        <taxon>Viridiplantae</taxon>
        <taxon>Chlorophyta</taxon>
        <taxon>core chlorophytes</taxon>
        <taxon>Chlorophyceae</taxon>
        <taxon>CS clade</taxon>
        <taxon>Chlamydomonadales</taxon>
        <taxon>Chlamydomonadaceae</taxon>
        <taxon>Chlamydomonas</taxon>
    </lineage>
</organism>
<dbReference type="PaxDb" id="3055-EDO98607"/>
<feature type="domain" description="Purple acid phosphatase Fn3-like" evidence="12">
    <location>
        <begin position="114"/>
        <end position="201"/>
    </location>
</feature>
<dbReference type="SUPFAM" id="SSF56300">
    <property type="entry name" value="Metallo-dependent phosphatases"/>
    <property type="match status" value="1"/>
</dbReference>
<dbReference type="GeneID" id="5725050"/>
<evidence type="ECO:0000259" key="12">
    <source>
        <dbReference type="Pfam" id="PF17808"/>
    </source>
</evidence>
<evidence type="ECO:0000256" key="6">
    <source>
        <dbReference type="ARBA" id="ARBA00023180"/>
    </source>
</evidence>
<dbReference type="InParanoid" id="A0A2K3D861"/>
<dbReference type="OMA" id="MRCSWLL"/>
<dbReference type="InterPro" id="IPR008963">
    <property type="entry name" value="Purple_acid_Pase-like_N"/>
</dbReference>
<accession>A0A2K3D861</accession>
<keyword evidence="4" id="KW-0964">Secreted</keyword>
<evidence type="ECO:0000256" key="2">
    <source>
        <dbReference type="ARBA" id="ARBA00008723"/>
    </source>
</evidence>
<dbReference type="InterPro" id="IPR015914">
    <property type="entry name" value="PAPs_N"/>
</dbReference>
<proteinExistence type="inferred from homology"/>
<keyword evidence="6" id="KW-0325">Glycoprotein</keyword>
<dbReference type="InterPro" id="IPR004843">
    <property type="entry name" value="Calcineurin-like_PHP"/>
</dbReference>
<dbReference type="InterPro" id="IPR029052">
    <property type="entry name" value="Metallo-depent_PP-like"/>
</dbReference>
<dbReference type="GO" id="GO:0003993">
    <property type="term" value="F:acid phosphatase activity"/>
    <property type="evidence" value="ECO:0007669"/>
    <property type="project" value="UniProtKB-EC"/>
</dbReference>
<comment type="subcellular location">
    <subcellularLocation>
        <location evidence="1">Secreted</location>
    </subcellularLocation>
</comment>
<dbReference type="PANTHER" id="PTHR45778">
    <property type="entry name" value="PURPLE ACID PHOSPHATASE-RELATED"/>
    <property type="match status" value="1"/>
</dbReference>
<dbReference type="FunCoup" id="A0A2K3D861">
    <property type="interactions" value="2"/>
</dbReference>
<comment type="catalytic activity">
    <reaction evidence="7">
        <text>a phosphate monoester + H2O = an alcohol + phosphate</text>
        <dbReference type="Rhea" id="RHEA:15017"/>
        <dbReference type="ChEBI" id="CHEBI:15377"/>
        <dbReference type="ChEBI" id="CHEBI:30879"/>
        <dbReference type="ChEBI" id="CHEBI:43474"/>
        <dbReference type="ChEBI" id="CHEBI:67140"/>
        <dbReference type="EC" id="3.1.3.2"/>
    </reaction>
</comment>
<dbReference type="InterPro" id="IPR041792">
    <property type="entry name" value="MPP_PAP"/>
</dbReference>
<evidence type="ECO:0000313" key="13">
    <source>
        <dbReference type="EMBL" id="PNW76719.1"/>
    </source>
</evidence>
<evidence type="ECO:0000259" key="10">
    <source>
        <dbReference type="Pfam" id="PF14008"/>
    </source>
</evidence>
<reference evidence="13 14" key="1">
    <citation type="journal article" date="2007" name="Science">
        <title>The Chlamydomonas genome reveals the evolution of key animal and plant functions.</title>
        <authorList>
            <person name="Merchant S.S."/>
            <person name="Prochnik S.E."/>
            <person name="Vallon O."/>
            <person name="Harris E.H."/>
            <person name="Karpowicz S.J."/>
            <person name="Witman G.B."/>
            <person name="Terry A."/>
            <person name="Salamov A."/>
            <person name="Fritz-Laylin L.K."/>
            <person name="Marechal-Drouard L."/>
            <person name="Marshall W.F."/>
            <person name="Qu L.H."/>
            <person name="Nelson D.R."/>
            <person name="Sanderfoot A.A."/>
            <person name="Spalding M.H."/>
            <person name="Kapitonov V.V."/>
            <person name="Ren Q."/>
            <person name="Ferris P."/>
            <person name="Lindquist E."/>
            <person name="Shapiro H."/>
            <person name="Lucas S.M."/>
            <person name="Grimwood J."/>
            <person name="Schmutz J."/>
            <person name="Cardol P."/>
            <person name="Cerutti H."/>
            <person name="Chanfreau G."/>
            <person name="Chen C.L."/>
            <person name="Cognat V."/>
            <person name="Croft M.T."/>
            <person name="Dent R."/>
            <person name="Dutcher S."/>
            <person name="Fernandez E."/>
            <person name="Fukuzawa H."/>
            <person name="Gonzalez-Ballester D."/>
            <person name="Gonzalez-Halphen D."/>
            <person name="Hallmann A."/>
            <person name="Hanikenne M."/>
            <person name="Hippler M."/>
            <person name="Inwood W."/>
            <person name="Jabbari K."/>
            <person name="Kalanon M."/>
            <person name="Kuras R."/>
            <person name="Lefebvre P.A."/>
            <person name="Lemaire S.D."/>
            <person name="Lobanov A.V."/>
            <person name="Lohr M."/>
            <person name="Manuell A."/>
            <person name="Meier I."/>
            <person name="Mets L."/>
            <person name="Mittag M."/>
            <person name="Mittelmeier T."/>
            <person name="Moroney J.V."/>
            <person name="Moseley J."/>
            <person name="Napoli C."/>
            <person name="Nedelcu A.M."/>
            <person name="Niyogi K."/>
            <person name="Novoselov S.V."/>
            <person name="Paulsen I.T."/>
            <person name="Pazour G."/>
            <person name="Purton S."/>
            <person name="Ral J.P."/>
            <person name="Riano-Pachon D.M."/>
            <person name="Riekhof W."/>
            <person name="Rymarquis L."/>
            <person name="Schroda M."/>
            <person name="Stern D."/>
            <person name="Umen J."/>
            <person name="Willows R."/>
            <person name="Wilson N."/>
            <person name="Zimmer S.L."/>
            <person name="Allmer J."/>
            <person name="Balk J."/>
            <person name="Bisova K."/>
            <person name="Chen C.J."/>
            <person name="Elias M."/>
            <person name="Gendler K."/>
            <person name="Hauser C."/>
            <person name="Lamb M.R."/>
            <person name="Ledford H."/>
            <person name="Long J.C."/>
            <person name="Minagawa J."/>
            <person name="Page M.D."/>
            <person name="Pan J."/>
            <person name="Pootakham W."/>
            <person name="Roje S."/>
            <person name="Rose A."/>
            <person name="Stahlberg E."/>
            <person name="Terauchi A.M."/>
            <person name="Yang P."/>
            <person name="Ball S."/>
            <person name="Bowler C."/>
            <person name="Dieckmann C.L."/>
            <person name="Gladyshev V.N."/>
            <person name="Green P."/>
            <person name="Jorgensen R."/>
            <person name="Mayfield S."/>
            <person name="Mueller-Roeber B."/>
            <person name="Rajamani S."/>
            <person name="Sayre R.T."/>
            <person name="Brokstein P."/>
            <person name="Dubchak I."/>
            <person name="Goodstein D."/>
            <person name="Hornick L."/>
            <person name="Huang Y.W."/>
            <person name="Jhaveri J."/>
            <person name="Luo Y."/>
            <person name="Martinez D."/>
            <person name="Ngau W.C."/>
            <person name="Otillar B."/>
            <person name="Poliakov A."/>
            <person name="Porter A."/>
            <person name="Szajkowski L."/>
            <person name="Werner G."/>
            <person name="Zhou K."/>
            <person name="Grigoriev I.V."/>
            <person name="Rokhsar D.S."/>
            <person name="Grossman A.R."/>
        </authorList>
    </citation>
    <scope>NUCLEOTIDE SEQUENCE [LARGE SCALE GENOMIC DNA]</scope>
    <source>
        <strain evidence="14">CC-503</strain>
    </source>
</reference>
<feature type="region of interest" description="Disordered" evidence="8">
    <location>
        <begin position="238"/>
        <end position="281"/>
    </location>
</feature>
<evidence type="ECO:0000259" key="11">
    <source>
        <dbReference type="Pfam" id="PF16656"/>
    </source>
</evidence>
<sequence>MAPKAGVWPPVLLPLLLVGAAFTAPVLGAGRGHASSATIRAADIQQQASIAAGASQLAPHDVDAQLHAYLELERSRVGSFHQPLERLRVAAVTEQPDPKIQIHVDRQELADGSGEWFTVTWTGVDSPAYDDWLAVVVPADADLSATMPAKWKFAAADPLHVIAGNGTTRFRLISYRQPVAISFMRHGFDRAVEAARSAPIQVLRPNEPLQVHLALTGTAGEMRVQWNTRDVGVAPQVRWGPASVPYSPRRAAQGCVGKKDKKKKKDDDDDDGPAYPHTAPVDRSFAYQREDMCGGAAISVGWVDAGTHHVATLTGLKPATRYYYRVGDPQGDGGWSKEYSFVSAPPAGPAGTVRALFVADMGQAEVDGSLEGSQMLPSLNTTMLMYRDTLASYREAEASGGAVPPYTLLVHNGDISYSRGFSTQWDNFMQQIEPVAAAMPYMVTPGNHERDWPGTGDAFVVEDSGGECGIPFEARFPMPYPGKDKMWYAFEYGPVFFLQYSTEHRFGPGSEQYQFMVKTLASVDRRRTPWLVVGGHRPIYVASTNANWPDGDQPVAQSLRDAYEDLYKQYQVDLTLQGHHHTYQRTCALYRGACQPPRPDGSQTAPVHLVTGHAGAGLSLNVANPLPPWLEHLGLWWGYMRMEANATSMRVEIVSDEDGQLMDSFALSKPADFGERFMAAAAAEAEAGARG</sequence>
<keyword evidence="7" id="KW-0378">Hydrolase</keyword>
<evidence type="ECO:0000256" key="5">
    <source>
        <dbReference type="ARBA" id="ARBA00022729"/>
    </source>
</evidence>
<protein>
    <recommendedName>
        <fullName evidence="7">Purple acid phosphatase</fullName>
        <ecNumber evidence="7">3.1.3.2</ecNumber>
    </recommendedName>
</protein>
<comment type="similarity">
    <text evidence="2 7">Belongs to the metallophosphoesterase superfamily. Purple acid phosphatase family.</text>
</comment>
<dbReference type="Pfam" id="PF00149">
    <property type="entry name" value="Metallophos"/>
    <property type="match status" value="1"/>
</dbReference>
<dbReference type="CDD" id="cd00839">
    <property type="entry name" value="MPP_PAPs"/>
    <property type="match status" value="1"/>
</dbReference>
<dbReference type="Pfam" id="PF14008">
    <property type="entry name" value="Metallophos_C"/>
    <property type="match status" value="1"/>
</dbReference>
<gene>
    <name evidence="13" type="ORF">CHLRE_11g468500v5</name>
</gene>
<evidence type="ECO:0000256" key="1">
    <source>
        <dbReference type="ARBA" id="ARBA00004613"/>
    </source>
</evidence>
<feature type="signal peptide" evidence="7">
    <location>
        <begin position="1"/>
        <end position="28"/>
    </location>
</feature>
<dbReference type="InterPro" id="IPR040974">
    <property type="entry name" value="Fn3_PAP"/>
</dbReference>
<dbReference type="Proteomes" id="UP000006906">
    <property type="component" value="Chromosome 11"/>
</dbReference>
<dbReference type="RefSeq" id="XP_042919584.1">
    <property type="nucleotide sequence ID" value="XM_043067579.1"/>
</dbReference>
<evidence type="ECO:0000256" key="7">
    <source>
        <dbReference type="RuleBase" id="RU361203"/>
    </source>
</evidence>
<comment type="subunit">
    <text evidence="3">Homodimer.</text>
</comment>
<dbReference type="Pfam" id="PF16656">
    <property type="entry name" value="Pur_ac_phosph_N"/>
    <property type="match status" value="1"/>
</dbReference>
<dbReference type="PANTHER" id="PTHR45778:SF3">
    <property type="entry name" value="PURPLE ACID PHOSPHATASE"/>
    <property type="match status" value="1"/>
</dbReference>
<keyword evidence="14" id="KW-1185">Reference proteome</keyword>
<dbReference type="Gene3D" id="2.60.40.380">
    <property type="entry name" value="Purple acid phosphatase-like, N-terminal"/>
    <property type="match status" value="1"/>
</dbReference>